<evidence type="ECO:0000313" key="2">
    <source>
        <dbReference type="EMBL" id="SJZ33938.1"/>
    </source>
</evidence>
<evidence type="ECO:0000313" key="3">
    <source>
        <dbReference type="Proteomes" id="UP000190423"/>
    </source>
</evidence>
<dbReference type="AlphaFoldDB" id="A0A1T4JUW6"/>
<dbReference type="Gene3D" id="3.60.15.10">
    <property type="entry name" value="Ribonuclease Z/Hydroxyacylglutathione hydrolase-like"/>
    <property type="match status" value="1"/>
</dbReference>
<proteinExistence type="predicted"/>
<accession>A0A1T4JUW6</accession>
<gene>
    <name evidence="2" type="ORF">SAMN02745149_00815</name>
</gene>
<evidence type="ECO:0000259" key="1">
    <source>
        <dbReference type="SMART" id="SM00849"/>
    </source>
</evidence>
<dbReference type="EMBL" id="FUWG01000005">
    <property type="protein sequence ID" value="SJZ33938.1"/>
    <property type="molecule type" value="Genomic_DNA"/>
</dbReference>
<dbReference type="InterPro" id="IPR036866">
    <property type="entry name" value="RibonucZ/Hydroxyglut_hydro"/>
</dbReference>
<dbReference type="InterPro" id="IPR001279">
    <property type="entry name" value="Metallo-B-lactamas"/>
</dbReference>
<organism evidence="2 3">
    <name type="scientific">Treponema porcinum</name>
    <dbReference type="NCBI Taxonomy" id="261392"/>
    <lineage>
        <taxon>Bacteria</taxon>
        <taxon>Pseudomonadati</taxon>
        <taxon>Spirochaetota</taxon>
        <taxon>Spirochaetia</taxon>
        <taxon>Spirochaetales</taxon>
        <taxon>Treponemataceae</taxon>
        <taxon>Treponema</taxon>
    </lineage>
</organism>
<sequence>MKVRFYGVRGSIPAPVSSKQIQSKITAVIQRISAKDIVSADAREKFISELPSWIFGTAGGNTSCIELRGNDNTEVVLDAGTGIRVLGKSSDKPAHKTYNLFLSHLHWDHIQGLPFFDPAYAPDTSLNIYSCTEGTEEYLRAQQSSPYYPAGFEKFTKNITFRTVAPGSTFMVGGLTVSACEMSHPGRSFSFSFSENGKKFVYATDVELAQSDFDSTPAHEAVFRNADFIVLDAQYTVEELYRKISWGHSSFCYAIDFAVHWGIKNVYLFHHEPMYDDKKLYSILTAARWYAKYIVHADVNVFLAEEGLELDI</sequence>
<feature type="domain" description="Metallo-beta-lactamase" evidence="1">
    <location>
        <begin position="61"/>
        <end position="248"/>
    </location>
</feature>
<dbReference type="PANTHER" id="PTHR42663:SF4">
    <property type="entry name" value="SLL1036 PROTEIN"/>
    <property type="match status" value="1"/>
</dbReference>
<dbReference type="CDD" id="cd07715">
    <property type="entry name" value="TaR3-like_MBL-fold"/>
    <property type="match status" value="1"/>
</dbReference>
<dbReference type="SUPFAM" id="SSF56281">
    <property type="entry name" value="Metallo-hydrolase/oxidoreductase"/>
    <property type="match status" value="1"/>
</dbReference>
<dbReference type="RefSeq" id="WP_078932731.1">
    <property type="nucleotide sequence ID" value="NZ_FUWG01000005.1"/>
</dbReference>
<dbReference type="STRING" id="261392.SAMN02745149_00815"/>
<reference evidence="2 3" key="1">
    <citation type="submission" date="2017-02" db="EMBL/GenBank/DDBJ databases">
        <authorList>
            <person name="Peterson S.W."/>
        </authorList>
    </citation>
    <scope>NUCLEOTIDE SEQUENCE [LARGE SCALE GENOMIC DNA]</scope>
    <source>
        <strain evidence="2 3">ATCC BAA-908</strain>
    </source>
</reference>
<keyword evidence="3" id="KW-1185">Reference proteome</keyword>
<dbReference type="Proteomes" id="UP000190423">
    <property type="component" value="Unassembled WGS sequence"/>
</dbReference>
<dbReference type="SMART" id="SM00849">
    <property type="entry name" value="Lactamase_B"/>
    <property type="match status" value="1"/>
</dbReference>
<protein>
    <submittedName>
        <fullName evidence="2">Phosphoribosyl 1,2-cyclic phosphodiesterase</fullName>
    </submittedName>
</protein>
<dbReference type="PANTHER" id="PTHR42663">
    <property type="entry name" value="HYDROLASE C777.06C-RELATED-RELATED"/>
    <property type="match status" value="1"/>
</dbReference>
<name>A0A1T4JUW6_TREPO</name>
<dbReference type="GeneID" id="78316127"/>
<dbReference type="OrthoDB" id="9800940at2"/>
<dbReference type="Pfam" id="PF12706">
    <property type="entry name" value="Lactamase_B_2"/>
    <property type="match status" value="1"/>
</dbReference>